<evidence type="ECO:0000313" key="2">
    <source>
        <dbReference type="Proteomes" id="UP000261284"/>
    </source>
</evidence>
<dbReference type="Proteomes" id="UP000261284">
    <property type="component" value="Unassembled WGS sequence"/>
</dbReference>
<protein>
    <submittedName>
        <fullName evidence="1">Uncharacterized protein</fullName>
    </submittedName>
</protein>
<evidence type="ECO:0000313" key="1">
    <source>
        <dbReference type="EMBL" id="RFM28669.1"/>
    </source>
</evidence>
<dbReference type="AlphaFoldDB" id="A0A3E1NL56"/>
<dbReference type="RefSeq" id="WP_116846658.1">
    <property type="nucleotide sequence ID" value="NZ_QTJU01000002.1"/>
</dbReference>
<comment type="caution">
    <text evidence="1">The sequence shown here is derived from an EMBL/GenBank/DDBJ whole genome shotgun (WGS) entry which is preliminary data.</text>
</comment>
<proteinExistence type="predicted"/>
<dbReference type="EMBL" id="QTJU01000002">
    <property type="protein sequence ID" value="RFM28669.1"/>
    <property type="molecule type" value="Genomic_DNA"/>
</dbReference>
<dbReference type="OrthoDB" id="1100725at2"/>
<organism evidence="1 2">
    <name type="scientific">Deminuibacter soli</name>
    <dbReference type="NCBI Taxonomy" id="2291815"/>
    <lineage>
        <taxon>Bacteria</taxon>
        <taxon>Pseudomonadati</taxon>
        <taxon>Bacteroidota</taxon>
        <taxon>Chitinophagia</taxon>
        <taxon>Chitinophagales</taxon>
        <taxon>Chitinophagaceae</taxon>
        <taxon>Deminuibacter</taxon>
    </lineage>
</organism>
<keyword evidence="2" id="KW-1185">Reference proteome</keyword>
<name>A0A3E1NL56_9BACT</name>
<reference evidence="1 2" key="1">
    <citation type="submission" date="2018-08" db="EMBL/GenBank/DDBJ databases">
        <title>Chitinophagaceae sp. K23C18032701, a novel bacterium isolated from forest soil.</title>
        <authorList>
            <person name="Wang C."/>
        </authorList>
    </citation>
    <scope>NUCLEOTIDE SEQUENCE [LARGE SCALE GENOMIC DNA]</scope>
    <source>
        <strain evidence="1 2">K23C18032701</strain>
    </source>
</reference>
<accession>A0A3E1NL56</accession>
<sequence>MERVATLIHKLLEQYQQQADADKLLLTTQMLLTELKQCRQNKENNINTNVAVMMASSSFNTAAAETAGTPAFQQQESYAQPAAEIPAVPTATAIPVIEAPVAEPAAAATITQTPVAEPVQPVMPAIETSVAAVLQSLPPVGNFNTQQEIKETAQPAAAKETAAEPVQQPTPVMSLAAEMPEVKEQEARKYREENIPPKTPARANGSNAWMFDPVHDVPTLSHQATKGYDLNQAMGGGKSESLNERFMLDKNIELVTVLQDSPIQDLKKAIGINDRYQFINELFRGDETMYERSIKTINAFTIYPEANYWIQRELTLKLGWNDRADIVQHFYQLVKRRFS</sequence>
<gene>
    <name evidence="1" type="ORF">DXN05_07705</name>
</gene>